<evidence type="ECO:0000313" key="1">
    <source>
        <dbReference type="EMBL" id="KAK5081922.1"/>
    </source>
</evidence>
<reference evidence="1 2" key="1">
    <citation type="submission" date="2023-08" db="EMBL/GenBank/DDBJ databases">
        <title>Black Yeasts Isolated from many extreme environments.</title>
        <authorList>
            <person name="Coleine C."/>
            <person name="Stajich J.E."/>
            <person name="Selbmann L."/>
        </authorList>
    </citation>
    <scope>NUCLEOTIDE SEQUENCE [LARGE SCALE GENOMIC DNA]</scope>
    <source>
        <strain evidence="1 2">CCFEE 5885</strain>
    </source>
</reference>
<protein>
    <submittedName>
        <fullName evidence="1">Uncharacterized protein</fullName>
    </submittedName>
</protein>
<dbReference type="InterPro" id="IPR035959">
    <property type="entry name" value="RutC-like_sf"/>
</dbReference>
<comment type="caution">
    <text evidence="1">The sequence shown here is derived from an EMBL/GenBank/DDBJ whole genome shotgun (WGS) entry which is preliminary data.</text>
</comment>
<keyword evidence="2" id="KW-1185">Reference proteome</keyword>
<dbReference type="EMBL" id="JAVRRG010000130">
    <property type="protein sequence ID" value="KAK5081922.1"/>
    <property type="molecule type" value="Genomic_DNA"/>
</dbReference>
<dbReference type="PANTHER" id="PTHR11803">
    <property type="entry name" value="2-IMINOBUTANOATE/2-IMINOPROPANOATE DEAMINASE RIDA"/>
    <property type="match status" value="1"/>
</dbReference>
<sequence>MSSSNVRFTTYPGIGEWAASNLHYSQAAIIPPNSARVECSGQGGWDPSFTEYPKFPGAIDAEIAQAFENVDLALKHAGKELGRDMGWKQAYRVNSYHRVIDEEVTGCMVKGFSKWMGDKKPIWTQIGVKQLGAEDMRVEIEVVAIVD</sequence>
<dbReference type="Proteomes" id="UP001345013">
    <property type="component" value="Unassembled WGS sequence"/>
</dbReference>
<dbReference type="Gene3D" id="3.30.1330.40">
    <property type="entry name" value="RutC-like"/>
    <property type="match status" value="1"/>
</dbReference>
<name>A0ABR0K1U1_9EURO</name>
<gene>
    <name evidence="1" type="ORF">LTR24_008011</name>
</gene>
<organism evidence="1 2">
    <name type="scientific">Lithohypha guttulata</name>
    <dbReference type="NCBI Taxonomy" id="1690604"/>
    <lineage>
        <taxon>Eukaryota</taxon>
        <taxon>Fungi</taxon>
        <taxon>Dikarya</taxon>
        <taxon>Ascomycota</taxon>
        <taxon>Pezizomycotina</taxon>
        <taxon>Eurotiomycetes</taxon>
        <taxon>Chaetothyriomycetidae</taxon>
        <taxon>Chaetothyriales</taxon>
        <taxon>Trichomeriaceae</taxon>
        <taxon>Lithohypha</taxon>
    </lineage>
</organism>
<dbReference type="InterPro" id="IPR006175">
    <property type="entry name" value="YjgF/YER057c/UK114"/>
</dbReference>
<accession>A0ABR0K1U1</accession>
<proteinExistence type="predicted"/>
<evidence type="ECO:0000313" key="2">
    <source>
        <dbReference type="Proteomes" id="UP001345013"/>
    </source>
</evidence>
<dbReference type="SUPFAM" id="SSF55298">
    <property type="entry name" value="YjgF-like"/>
    <property type="match status" value="1"/>
</dbReference>
<dbReference type="PANTHER" id="PTHR11803:SF39">
    <property type="entry name" value="2-IMINOBUTANOATE_2-IMINOPROPANOATE DEAMINASE"/>
    <property type="match status" value="1"/>
</dbReference>
<dbReference type="Pfam" id="PF01042">
    <property type="entry name" value="Ribonuc_L-PSP"/>
    <property type="match status" value="1"/>
</dbReference>